<evidence type="ECO:0000313" key="1">
    <source>
        <dbReference type="EMBL" id="OOS25382.1"/>
    </source>
</evidence>
<dbReference type="Proteomes" id="UP000190683">
    <property type="component" value="Unassembled WGS sequence"/>
</dbReference>
<gene>
    <name evidence="1" type="ORF">B0681_05030</name>
</gene>
<dbReference type="RefSeq" id="WP_078317653.1">
    <property type="nucleotide sequence ID" value="NZ_MUYV01000005.1"/>
</dbReference>
<reference evidence="1 2" key="1">
    <citation type="submission" date="2017-02" db="EMBL/GenBank/DDBJ databases">
        <title>Draft genome sequence of Moraxella porci CCUG 54912T type strain.</title>
        <authorList>
            <person name="Salva-Serra F."/>
            <person name="Engstrom-Jakobsson H."/>
            <person name="Thorell K."/>
            <person name="Jaen-Luchoro D."/>
            <person name="Gonzales-Siles L."/>
            <person name="Karlsson R."/>
            <person name="Yazdan S."/>
            <person name="Boulund F."/>
            <person name="Johnning A."/>
            <person name="Engstrand L."/>
            <person name="Kristiansson E."/>
            <person name="Moore E."/>
        </authorList>
    </citation>
    <scope>NUCLEOTIDE SEQUENCE [LARGE SCALE GENOMIC DNA]</scope>
    <source>
        <strain evidence="1 2">CCUG 54912</strain>
    </source>
</reference>
<dbReference type="AlphaFoldDB" id="A0A1T0CSS1"/>
<organism evidence="1 2">
    <name type="scientific">Moraxella porci DSM 25326</name>
    <dbReference type="NCBI Taxonomy" id="573983"/>
    <lineage>
        <taxon>Bacteria</taxon>
        <taxon>Pseudomonadati</taxon>
        <taxon>Pseudomonadota</taxon>
        <taxon>Gammaproteobacteria</taxon>
        <taxon>Moraxellales</taxon>
        <taxon>Moraxellaceae</taxon>
        <taxon>Moraxella</taxon>
    </lineage>
</organism>
<evidence type="ECO:0000313" key="2">
    <source>
        <dbReference type="Proteomes" id="UP000190683"/>
    </source>
</evidence>
<protein>
    <recommendedName>
        <fullName evidence="3">CopG family transcriptional regulator</fullName>
    </recommendedName>
</protein>
<sequence length="78" mass="8808">MIVLDLPPQMLQIIEQVAHKNGQSIQDFITISAYEKALQSFATPKQGELLTDFIKTLPNRNQLGDGLAIQQALRDEWD</sequence>
<keyword evidence="2" id="KW-1185">Reference proteome</keyword>
<proteinExistence type="predicted"/>
<accession>A0A1T0CSS1</accession>
<dbReference type="STRING" id="573983.B0681_05030"/>
<evidence type="ECO:0008006" key="3">
    <source>
        <dbReference type="Google" id="ProtNLM"/>
    </source>
</evidence>
<dbReference type="EMBL" id="MUYV01000005">
    <property type="protein sequence ID" value="OOS25382.1"/>
    <property type="molecule type" value="Genomic_DNA"/>
</dbReference>
<comment type="caution">
    <text evidence="1">The sequence shown here is derived from an EMBL/GenBank/DDBJ whole genome shotgun (WGS) entry which is preliminary data.</text>
</comment>
<name>A0A1T0CSS1_9GAMM</name>